<accession>A0AC35FVA1</accession>
<organism evidence="1 2">
    <name type="scientific">Panagrolaimus sp. PS1159</name>
    <dbReference type="NCBI Taxonomy" id="55785"/>
    <lineage>
        <taxon>Eukaryota</taxon>
        <taxon>Metazoa</taxon>
        <taxon>Ecdysozoa</taxon>
        <taxon>Nematoda</taxon>
        <taxon>Chromadorea</taxon>
        <taxon>Rhabditida</taxon>
        <taxon>Tylenchina</taxon>
        <taxon>Panagrolaimomorpha</taxon>
        <taxon>Panagrolaimoidea</taxon>
        <taxon>Panagrolaimidae</taxon>
        <taxon>Panagrolaimus</taxon>
    </lineage>
</organism>
<proteinExistence type="predicted"/>
<reference evidence="2" key="1">
    <citation type="submission" date="2022-11" db="UniProtKB">
        <authorList>
            <consortium name="WormBaseParasite"/>
        </authorList>
    </citation>
    <scope>IDENTIFICATION</scope>
</reference>
<evidence type="ECO:0000313" key="2">
    <source>
        <dbReference type="WBParaSite" id="PS1159_v2.g21249.t1"/>
    </source>
</evidence>
<evidence type="ECO:0000313" key="1">
    <source>
        <dbReference type="Proteomes" id="UP000887580"/>
    </source>
</evidence>
<protein>
    <submittedName>
        <fullName evidence="2">BRCT domain-containing protein</fullName>
    </submittedName>
</protein>
<dbReference type="Proteomes" id="UP000887580">
    <property type="component" value="Unplaced"/>
</dbReference>
<sequence>MGFTNLKCHLTSNSTKKLFLSKRNVKFRFIHLKWISECIDPVLFHNYLKEVFEFDDLSFSRQISLAGCESVLKELYELFKT</sequence>
<name>A0AC35FVA1_9BILA</name>
<dbReference type="WBParaSite" id="PS1159_v2.g21249.t1">
    <property type="protein sequence ID" value="PS1159_v2.g21249.t1"/>
    <property type="gene ID" value="PS1159_v2.g21249"/>
</dbReference>